<dbReference type="SUPFAM" id="SSF51735">
    <property type="entry name" value="NAD(P)-binding Rossmann-fold domains"/>
    <property type="match status" value="2"/>
</dbReference>
<dbReference type="Pfam" id="PF08659">
    <property type="entry name" value="KR"/>
    <property type="match status" value="1"/>
</dbReference>
<dbReference type="Pfam" id="PF21394">
    <property type="entry name" value="Beta-ketacyl_N"/>
    <property type="match status" value="1"/>
</dbReference>
<dbReference type="InterPro" id="IPR045851">
    <property type="entry name" value="AMP-bd_C_sf"/>
</dbReference>
<dbReference type="InterPro" id="IPR057326">
    <property type="entry name" value="KR_dom"/>
</dbReference>
<organism evidence="5 6">
    <name type="scientific">Dolichospermum heterosporum TAC447</name>
    <dbReference type="NCBI Taxonomy" id="747523"/>
    <lineage>
        <taxon>Bacteria</taxon>
        <taxon>Bacillati</taxon>
        <taxon>Cyanobacteriota</taxon>
        <taxon>Cyanophyceae</taxon>
        <taxon>Nostocales</taxon>
        <taxon>Aphanizomenonaceae</taxon>
        <taxon>Dolichospermum</taxon>
        <taxon>Dolichospermum heterosporum</taxon>
    </lineage>
</organism>
<evidence type="ECO:0000256" key="2">
    <source>
        <dbReference type="ARBA" id="ARBA00022450"/>
    </source>
</evidence>
<keyword evidence="3" id="KW-0597">Phosphoprotein</keyword>
<evidence type="ECO:0000256" key="3">
    <source>
        <dbReference type="ARBA" id="ARBA00022553"/>
    </source>
</evidence>
<dbReference type="InterPro" id="IPR000873">
    <property type="entry name" value="AMP-dep_synth/lig_dom"/>
</dbReference>
<dbReference type="Pfam" id="PF00550">
    <property type="entry name" value="PP-binding"/>
    <property type="match status" value="1"/>
</dbReference>
<dbReference type="SMART" id="SM00823">
    <property type="entry name" value="PKS_PP"/>
    <property type="match status" value="1"/>
</dbReference>
<dbReference type="InterPro" id="IPR020806">
    <property type="entry name" value="PKS_PP-bd"/>
</dbReference>
<dbReference type="InterPro" id="IPR009081">
    <property type="entry name" value="PP-bd_ACP"/>
</dbReference>
<dbReference type="CDD" id="cd08953">
    <property type="entry name" value="KR_2_SDR_x"/>
    <property type="match status" value="1"/>
</dbReference>
<dbReference type="InterPro" id="IPR020845">
    <property type="entry name" value="AMP-binding_CS"/>
</dbReference>
<sequence>MNLDNHNQILATSTNENFTYQKIEVAIRSSLTVDDCVVIKRQTEKVKQELIAYIVPSGLFAPEQLLSHLQTILPSELTPTAFVPVSTIPLTETGQVDEVALASLEVIKSDLIRDLEKQLESLSEIDQVAVVVEPVVKSISIPPVHLEDLLGETPANPYENNQQEIQVSTHSQNIENKNYYLSKKLAISHSEPLPYSPDAPKNLVEVLQRASENSNKGIIYIKSDGSETFQSYRKLWQDAQIILAGLRKTGLKPQDKVIFQLEDNQDFICAFWGCVLGGFVPVPVSIAPIYEPANNTASKLKNTWEMLEKPLVLTSGSLAADIDDFARGLNLENFKIVTVDELRQCEADLNIYENQPEDLAILLLTSGSTGIPKCVMLNHRNILSMTTGLILMGHFSSQESVLNWMPLDHVGALVSLSIMAASLGCQQIHVHTDLIVQKPLHWLDLIDKHQATISWSPNFAFSLICDRAVEINRQQWDLSSMKFIINAGEPIVTKTARNFLKLLSHHGLPTNAIHPAFGMCETSSGITYSDSFSLESSSDQTSFVELGLPIAGAALRIVDENEQIVTENTIGRLQVKGASVTIGYYQNPQANQEAFTTDGWFNTGDLGFLDQGRLTITGRIKDVIIINGLNYYCHEIEAAVEEMTGVEVSYTGACAVRQPGSNTDKLAIFFNTYLNDDQSLLTLLKEIRACVVNKVRINPDYLIPIDKDIIPKTAIGKIQRSQLSQRFQTGEFKSTIKRVDILLGNSNTIPNWFYRQVWKPKSPITVNSSLTITNTTLVFLDDWGLGDYLCQTLSENKLSYITVYPGKEFQKISSSHYVVNPEIAKDYQLLIESLAADKIIIGQILHLWTYDKYQEINNIDSLEKAQAQGIYSLLFLVQALAKVQGTNNYIQLLFISSHIQSIASDDPIAYEKSTVLGLLKTIPQELPKLNCRHIDLPFAEVEKNGFYILQEMQISSKERELAYRNGQRLISRLEQVDFTNTPKSSITFQQEGTYLITGGLGGIGVEVARYLLKHYQAKLLLVGRTPLNSEKHIKLYQELAQLGGEVIYESVDICDLEQLQIIVEKAQFRWGENLDGILHLAGTFHEQQVLEETQENLAAILCPKLLGAWVLHQLAKENQASIFINFSSAHGFFGSTAVGGYAAANSFLDSFTHYQNSPNKLTNKLTSYCFSWSMWDDTGMSQGYQMKNLIRAKGSYIMSCSQAISSMLASLHHQQHNLLIGLDGSNQNILRWQSSTFNLQKLTAYFTTNTGEVVKLPGLKVQDNFGNVCIYDSVQLPEMPCLENGEVDRARLIKRSNNQENREQIEPRNEIELKIAQCWQQVLKVTLLGIHDNFFELGGNSLLAGQVISRLREDFSLELSLQRLLQTPTIVGLAQTIAAIQTVTQSQNTFTETSLQEYEEDYL</sequence>
<dbReference type="InterPro" id="IPR049490">
    <property type="entry name" value="C883_1060-like_KR_N"/>
</dbReference>
<accession>A0ABY5M2K9</accession>
<name>A0ABY5M2K9_9CYAN</name>
<dbReference type="Pfam" id="PF00501">
    <property type="entry name" value="AMP-binding"/>
    <property type="match status" value="1"/>
</dbReference>
<evidence type="ECO:0000313" key="6">
    <source>
        <dbReference type="Proteomes" id="UP001057561"/>
    </source>
</evidence>
<dbReference type="Proteomes" id="UP001057561">
    <property type="component" value="Chromosome"/>
</dbReference>
<proteinExistence type="inferred from homology"/>
<evidence type="ECO:0000259" key="4">
    <source>
        <dbReference type="PROSITE" id="PS50075"/>
    </source>
</evidence>
<gene>
    <name evidence="5" type="ORF">NG743_08925</name>
</gene>
<protein>
    <submittedName>
        <fullName evidence="5">SDR family NAD(P)-dependent oxidoreductase</fullName>
    </submittedName>
</protein>
<dbReference type="PANTHER" id="PTHR22754">
    <property type="entry name" value="DISCO-INTERACTING PROTEIN 2 DIP2 -RELATED"/>
    <property type="match status" value="1"/>
</dbReference>
<dbReference type="Gene3D" id="3.40.50.12780">
    <property type="entry name" value="N-terminal domain of ligase-like"/>
    <property type="match status" value="1"/>
</dbReference>
<dbReference type="SUPFAM" id="SSF56801">
    <property type="entry name" value="Acetyl-CoA synthetase-like"/>
    <property type="match status" value="2"/>
</dbReference>
<feature type="domain" description="Carrier" evidence="4">
    <location>
        <begin position="1306"/>
        <end position="1381"/>
    </location>
</feature>
<dbReference type="PROSITE" id="PS50075">
    <property type="entry name" value="CARRIER"/>
    <property type="match status" value="1"/>
</dbReference>
<dbReference type="SUPFAM" id="SSF47336">
    <property type="entry name" value="ACP-like"/>
    <property type="match status" value="1"/>
</dbReference>
<dbReference type="CDD" id="cd05906">
    <property type="entry name" value="A_NRPS_TubE_like"/>
    <property type="match status" value="1"/>
</dbReference>
<dbReference type="EMBL" id="CP099464">
    <property type="protein sequence ID" value="UUO17100.1"/>
    <property type="molecule type" value="Genomic_DNA"/>
</dbReference>
<dbReference type="Gene3D" id="1.10.1200.10">
    <property type="entry name" value="ACP-like"/>
    <property type="match status" value="1"/>
</dbReference>
<dbReference type="PROSITE" id="PS00455">
    <property type="entry name" value="AMP_BINDING"/>
    <property type="match status" value="1"/>
</dbReference>
<evidence type="ECO:0000313" key="5">
    <source>
        <dbReference type="EMBL" id="UUO17100.1"/>
    </source>
</evidence>
<comment type="similarity">
    <text evidence="1">Belongs to the ATP-dependent AMP-binding enzyme family.</text>
</comment>
<dbReference type="Gene3D" id="3.40.50.720">
    <property type="entry name" value="NAD(P)-binding Rossmann-like Domain"/>
    <property type="match status" value="1"/>
</dbReference>
<dbReference type="Gene3D" id="3.30.300.30">
    <property type="match status" value="2"/>
</dbReference>
<dbReference type="InterPro" id="IPR042099">
    <property type="entry name" value="ANL_N_sf"/>
</dbReference>
<evidence type="ECO:0000256" key="1">
    <source>
        <dbReference type="ARBA" id="ARBA00006432"/>
    </source>
</evidence>
<keyword evidence="2" id="KW-0596">Phosphopantetheine</keyword>
<dbReference type="PANTHER" id="PTHR22754:SF32">
    <property type="entry name" value="DISCO-INTERACTING PROTEIN 2"/>
    <property type="match status" value="1"/>
</dbReference>
<dbReference type="InterPro" id="IPR013968">
    <property type="entry name" value="PKS_KR"/>
</dbReference>
<dbReference type="InterPro" id="IPR036736">
    <property type="entry name" value="ACP-like_sf"/>
</dbReference>
<dbReference type="InterPro" id="IPR036291">
    <property type="entry name" value="NAD(P)-bd_dom_sf"/>
</dbReference>
<reference evidence="5" key="1">
    <citation type="submission" date="2022-06" db="EMBL/GenBank/DDBJ databases">
        <title>Nostosin G and Spiroidesin B from the Cyanobacterium Dolichospermum sp. NIES-1697.</title>
        <authorList>
            <person name="Phan C.-S."/>
            <person name="Mehjabin J.J."/>
            <person name="Anas A.R.J."/>
            <person name="Hayasaka M."/>
            <person name="Onoki R."/>
            <person name="Wang J."/>
            <person name="Umezawa T."/>
            <person name="Washio K."/>
            <person name="Morikawa M."/>
            <person name="Okino T."/>
        </authorList>
    </citation>
    <scope>NUCLEOTIDE SEQUENCE</scope>
    <source>
        <strain evidence="5">NIES-1697</strain>
    </source>
</reference>
<dbReference type="Pfam" id="PF23024">
    <property type="entry name" value="AMP-dom_DIP2-like"/>
    <property type="match status" value="1"/>
</dbReference>
<keyword evidence="6" id="KW-1185">Reference proteome</keyword>
<dbReference type="RefSeq" id="WP_257121865.1">
    <property type="nucleotide sequence ID" value="NZ_CP099464.1"/>
</dbReference>
<dbReference type="InterPro" id="IPR025110">
    <property type="entry name" value="AMP-bd_C"/>
</dbReference>
<dbReference type="SMART" id="SM00822">
    <property type="entry name" value="PKS_KR"/>
    <property type="match status" value="1"/>
</dbReference>